<dbReference type="Proteomes" id="UP000243579">
    <property type="component" value="Unassembled WGS sequence"/>
</dbReference>
<accession>A0A1V9Z9U4</accession>
<dbReference type="SMART" id="SM00184">
    <property type="entry name" value="RING"/>
    <property type="match status" value="1"/>
</dbReference>
<evidence type="ECO:0000259" key="3">
    <source>
        <dbReference type="PROSITE" id="PS50089"/>
    </source>
</evidence>
<dbReference type="InterPro" id="IPR001841">
    <property type="entry name" value="Znf_RING"/>
</dbReference>
<dbReference type="EMBL" id="JNBR01000354">
    <property type="protein sequence ID" value="OQR94711.1"/>
    <property type="molecule type" value="Genomic_DNA"/>
</dbReference>
<keyword evidence="5" id="KW-1185">Reference proteome</keyword>
<reference evidence="4 5" key="1">
    <citation type="journal article" date="2014" name="Genome Biol. Evol.">
        <title>The secreted proteins of Achlya hypogyna and Thraustotheca clavata identify the ancestral oomycete secretome and reveal gene acquisitions by horizontal gene transfer.</title>
        <authorList>
            <person name="Misner I."/>
            <person name="Blouin N."/>
            <person name="Leonard G."/>
            <person name="Richards T.A."/>
            <person name="Lane C.E."/>
        </authorList>
    </citation>
    <scope>NUCLEOTIDE SEQUENCE [LARGE SCALE GENOMIC DNA]</scope>
    <source>
        <strain evidence="4 5">ATCC 48635</strain>
    </source>
</reference>
<dbReference type="PROSITE" id="PS50089">
    <property type="entry name" value="ZF_RING_2"/>
    <property type="match status" value="1"/>
</dbReference>
<evidence type="ECO:0000256" key="2">
    <source>
        <dbReference type="SAM" id="MobiDB-lite"/>
    </source>
</evidence>
<gene>
    <name evidence="4" type="ORF">ACHHYP_20047</name>
</gene>
<keyword evidence="1" id="KW-0863">Zinc-finger</keyword>
<dbReference type="AlphaFoldDB" id="A0A1V9Z9U4"/>
<name>A0A1V9Z9U4_ACHHY</name>
<sequence length="234" mass="25650">MSLRPSRRPRSLSAADCREAPPFLSRPKPSQPRSWASTQQLEQNACPICLDEFAAHVESVFTSECGHKFHFSCLLENVNHDEANATKCPVCRKVQTQWPERTTGLAKAHPWCTNCGARSCDAPYCGACGALLAHTPTAAERARQQASQGPSDNVVVECPTCCTRCMVSASEQGALLCPNGHLFALRMQSRRLSATASPRLSVQCMSCINRIRMPPGSQAGQYMCPCGQPFYYRP</sequence>
<organism evidence="4 5">
    <name type="scientific">Achlya hypogyna</name>
    <name type="common">Oomycete</name>
    <name type="synonym">Protoachlya hypogyna</name>
    <dbReference type="NCBI Taxonomy" id="1202772"/>
    <lineage>
        <taxon>Eukaryota</taxon>
        <taxon>Sar</taxon>
        <taxon>Stramenopiles</taxon>
        <taxon>Oomycota</taxon>
        <taxon>Saprolegniomycetes</taxon>
        <taxon>Saprolegniales</taxon>
        <taxon>Achlyaceae</taxon>
        <taxon>Achlya</taxon>
    </lineage>
</organism>
<feature type="domain" description="RING-type" evidence="3">
    <location>
        <begin position="46"/>
        <end position="92"/>
    </location>
</feature>
<proteinExistence type="predicted"/>
<comment type="caution">
    <text evidence="4">The sequence shown here is derived from an EMBL/GenBank/DDBJ whole genome shotgun (WGS) entry which is preliminary data.</text>
</comment>
<keyword evidence="1" id="KW-0479">Metal-binding</keyword>
<feature type="compositionally biased region" description="Basic residues" evidence="2">
    <location>
        <begin position="1"/>
        <end position="10"/>
    </location>
</feature>
<dbReference type="SUPFAM" id="SSF57850">
    <property type="entry name" value="RING/U-box"/>
    <property type="match status" value="1"/>
</dbReference>
<dbReference type="InterPro" id="IPR013083">
    <property type="entry name" value="Znf_RING/FYVE/PHD"/>
</dbReference>
<dbReference type="Pfam" id="PF13639">
    <property type="entry name" value="zf-RING_2"/>
    <property type="match status" value="1"/>
</dbReference>
<feature type="region of interest" description="Disordered" evidence="2">
    <location>
        <begin position="1"/>
        <end position="36"/>
    </location>
</feature>
<keyword evidence="1" id="KW-0862">Zinc</keyword>
<dbReference type="Gene3D" id="3.30.40.10">
    <property type="entry name" value="Zinc/RING finger domain, C3HC4 (zinc finger)"/>
    <property type="match status" value="1"/>
</dbReference>
<dbReference type="OrthoDB" id="8062037at2759"/>
<evidence type="ECO:0000313" key="5">
    <source>
        <dbReference type="Proteomes" id="UP000243579"/>
    </source>
</evidence>
<evidence type="ECO:0000256" key="1">
    <source>
        <dbReference type="PROSITE-ProRule" id="PRU00175"/>
    </source>
</evidence>
<protein>
    <recommendedName>
        <fullName evidence="3">RING-type domain-containing protein</fullName>
    </recommendedName>
</protein>
<dbReference type="STRING" id="1202772.A0A1V9Z9U4"/>
<dbReference type="GO" id="GO:0008270">
    <property type="term" value="F:zinc ion binding"/>
    <property type="evidence" value="ECO:0007669"/>
    <property type="project" value="UniProtKB-KW"/>
</dbReference>
<evidence type="ECO:0000313" key="4">
    <source>
        <dbReference type="EMBL" id="OQR94711.1"/>
    </source>
</evidence>